<feature type="region of interest" description="Disordered" evidence="2">
    <location>
        <begin position="291"/>
        <end position="329"/>
    </location>
</feature>
<feature type="region of interest" description="Disordered" evidence="2">
    <location>
        <begin position="1095"/>
        <end position="1124"/>
    </location>
</feature>
<evidence type="ECO:0000256" key="1">
    <source>
        <dbReference type="SAM" id="Coils"/>
    </source>
</evidence>
<feature type="region of interest" description="Disordered" evidence="2">
    <location>
        <begin position="1289"/>
        <end position="1314"/>
    </location>
</feature>
<feature type="coiled-coil region" evidence="1">
    <location>
        <begin position="3632"/>
        <end position="3701"/>
    </location>
</feature>
<feature type="region of interest" description="Disordered" evidence="2">
    <location>
        <begin position="3210"/>
        <end position="3272"/>
    </location>
</feature>
<feature type="region of interest" description="Disordered" evidence="2">
    <location>
        <begin position="1203"/>
        <end position="1234"/>
    </location>
</feature>
<feature type="coiled-coil region" evidence="1">
    <location>
        <begin position="3504"/>
        <end position="3538"/>
    </location>
</feature>
<feature type="compositionally biased region" description="Low complexity" evidence="2">
    <location>
        <begin position="2103"/>
        <end position="2123"/>
    </location>
</feature>
<reference evidence="3 4" key="1">
    <citation type="submission" date="2021-02" db="EMBL/GenBank/DDBJ databases">
        <title>Porcisia hertigi Genome sequencing and assembly.</title>
        <authorList>
            <person name="Almutairi H."/>
            <person name="Gatherer D."/>
        </authorList>
    </citation>
    <scope>NUCLEOTIDE SEQUENCE [LARGE SCALE GENOMIC DNA]</scope>
    <source>
        <strain evidence="3 4">C119</strain>
    </source>
</reference>
<keyword evidence="1" id="KW-0175">Coiled coil</keyword>
<feature type="compositionally biased region" description="Polar residues" evidence="2">
    <location>
        <begin position="3004"/>
        <end position="3015"/>
    </location>
</feature>
<feature type="region of interest" description="Disordered" evidence="2">
    <location>
        <begin position="2712"/>
        <end position="2837"/>
    </location>
</feature>
<organism evidence="3 4">
    <name type="scientific">Porcisia hertigi</name>
    <dbReference type="NCBI Taxonomy" id="2761500"/>
    <lineage>
        <taxon>Eukaryota</taxon>
        <taxon>Discoba</taxon>
        <taxon>Euglenozoa</taxon>
        <taxon>Kinetoplastea</taxon>
        <taxon>Metakinetoplastina</taxon>
        <taxon>Trypanosomatida</taxon>
        <taxon>Trypanosomatidae</taxon>
        <taxon>Leishmaniinae</taxon>
        <taxon>Porcisia</taxon>
    </lineage>
</organism>
<feature type="compositionally biased region" description="Polar residues" evidence="2">
    <location>
        <begin position="2046"/>
        <end position="2063"/>
    </location>
</feature>
<feature type="coiled-coil region" evidence="1">
    <location>
        <begin position="2300"/>
        <end position="2327"/>
    </location>
</feature>
<feature type="region of interest" description="Disordered" evidence="2">
    <location>
        <begin position="98"/>
        <end position="144"/>
    </location>
</feature>
<feature type="coiled-coil region" evidence="1">
    <location>
        <begin position="3915"/>
        <end position="3946"/>
    </location>
</feature>
<evidence type="ECO:0000313" key="3">
    <source>
        <dbReference type="EMBL" id="KAG5509413.1"/>
    </source>
</evidence>
<feature type="compositionally biased region" description="Low complexity" evidence="2">
    <location>
        <begin position="2749"/>
        <end position="2761"/>
    </location>
</feature>
<feature type="compositionally biased region" description="Basic and acidic residues" evidence="2">
    <location>
        <begin position="1562"/>
        <end position="1571"/>
    </location>
</feature>
<feature type="compositionally biased region" description="Polar residues" evidence="2">
    <location>
        <begin position="2943"/>
        <end position="2953"/>
    </location>
</feature>
<feature type="compositionally biased region" description="Basic and acidic residues" evidence="2">
    <location>
        <begin position="2828"/>
        <end position="2837"/>
    </location>
</feature>
<dbReference type="EMBL" id="JAFJZO010000014">
    <property type="protein sequence ID" value="KAG5509413.1"/>
    <property type="molecule type" value="Genomic_DNA"/>
</dbReference>
<dbReference type="PANTHER" id="PTHR47357">
    <property type="entry name" value="COP1-INTERACTIVE PROTEIN 1"/>
    <property type="match status" value="1"/>
</dbReference>
<feature type="compositionally biased region" description="Low complexity" evidence="2">
    <location>
        <begin position="1289"/>
        <end position="1301"/>
    </location>
</feature>
<feature type="region of interest" description="Disordered" evidence="2">
    <location>
        <begin position="410"/>
        <end position="440"/>
    </location>
</feature>
<dbReference type="GO" id="GO:0005200">
    <property type="term" value="F:structural constituent of cytoskeleton"/>
    <property type="evidence" value="ECO:0007669"/>
    <property type="project" value="TreeGrafter"/>
</dbReference>
<comment type="caution">
    <text evidence="3">The sequence shown here is derived from an EMBL/GenBank/DDBJ whole genome shotgun (WGS) entry which is preliminary data.</text>
</comment>
<dbReference type="Proteomes" id="UP000674318">
    <property type="component" value="Unassembled WGS sequence"/>
</dbReference>
<dbReference type="PANTHER" id="PTHR47357:SF1">
    <property type="entry name" value="SPINDLE POLE BODY COMPONENT 110"/>
    <property type="match status" value="1"/>
</dbReference>
<feature type="compositionally biased region" description="Polar residues" evidence="2">
    <location>
        <begin position="2713"/>
        <end position="2724"/>
    </location>
</feature>
<gene>
    <name evidence="3" type="ORF">JKF63_06723</name>
</gene>
<feature type="region of interest" description="Disordered" evidence="2">
    <location>
        <begin position="1551"/>
        <end position="1581"/>
    </location>
</feature>
<dbReference type="GO" id="GO:0005856">
    <property type="term" value="C:cytoskeleton"/>
    <property type="evidence" value="ECO:0007669"/>
    <property type="project" value="TreeGrafter"/>
</dbReference>
<feature type="compositionally biased region" description="Polar residues" evidence="2">
    <location>
        <begin position="256"/>
        <end position="266"/>
    </location>
</feature>
<feature type="region of interest" description="Disordered" evidence="2">
    <location>
        <begin position="222"/>
        <end position="241"/>
    </location>
</feature>
<keyword evidence="4" id="KW-1185">Reference proteome</keyword>
<feature type="region of interest" description="Disordered" evidence="2">
    <location>
        <begin position="3378"/>
        <end position="3412"/>
    </location>
</feature>
<feature type="region of interest" description="Disordered" evidence="2">
    <location>
        <begin position="2036"/>
        <end position="2063"/>
    </location>
</feature>
<feature type="region of interest" description="Disordered" evidence="2">
    <location>
        <begin position="254"/>
        <end position="277"/>
    </location>
</feature>
<dbReference type="GeneID" id="94292749"/>
<feature type="compositionally biased region" description="Polar residues" evidence="2">
    <location>
        <begin position="2144"/>
        <end position="2158"/>
    </location>
</feature>
<evidence type="ECO:0000256" key="2">
    <source>
        <dbReference type="SAM" id="MobiDB-lite"/>
    </source>
</evidence>
<feature type="region of interest" description="Disordered" evidence="2">
    <location>
        <begin position="4020"/>
        <end position="4081"/>
    </location>
</feature>
<feature type="compositionally biased region" description="Low complexity" evidence="2">
    <location>
        <begin position="2797"/>
        <end position="2811"/>
    </location>
</feature>
<feature type="compositionally biased region" description="Basic and acidic residues" evidence="2">
    <location>
        <begin position="2227"/>
        <end position="2252"/>
    </location>
</feature>
<feature type="region of interest" description="Disordered" evidence="2">
    <location>
        <begin position="659"/>
        <end position="682"/>
    </location>
</feature>
<feature type="region of interest" description="Disordered" evidence="2">
    <location>
        <begin position="2093"/>
        <end position="2169"/>
    </location>
</feature>
<feature type="coiled-coil region" evidence="1">
    <location>
        <begin position="3767"/>
        <end position="3864"/>
    </location>
</feature>
<feature type="compositionally biased region" description="Low complexity" evidence="2">
    <location>
        <begin position="267"/>
        <end position="277"/>
    </location>
</feature>
<feature type="region of interest" description="Disordered" evidence="2">
    <location>
        <begin position="4149"/>
        <end position="4225"/>
    </location>
</feature>
<feature type="compositionally biased region" description="Basic and acidic residues" evidence="2">
    <location>
        <begin position="1730"/>
        <end position="1739"/>
    </location>
</feature>
<feature type="compositionally biased region" description="Pro residues" evidence="2">
    <location>
        <begin position="3325"/>
        <end position="3334"/>
    </location>
</feature>
<feature type="compositionally biased region" description="Low complexity" evidence="2">
    <location>
        <begin position="4207"/>
        <end position="4218"/>
    </location>
</feature>
<evidence type="ECO:0000313" key="4">
    <source>
        <dbReference type="Proteomes" id="UP000674318"/>
    </source>
</evidence>
<feature type="compositionally biased region" description="Basic and acidic residues" evidence="2">
    <location>
        <begin position="1215"/>
        <end position="1229"/>
    </location>
</feature>
<protein>
    <submittedName>
        <fullName evidence="3">Uncharacterized protein</fullName>
    </submittedName>
</protein>
<sequence>MEAAVGQLMPMRGDKLLVDATPSVASTIACGGNSVVSSRALSGVGGMATATSPEREGSSRTAKNTIGVASSPPVSSADAVETLLAAIAKYVHRRLLVPSAGDDSGTTQPSSIAKDRSMAKQLYSPAAGEASSTPSARADDSGDDVDEEHLITCAQQVEDHLLRCLLYVQLAPGGIPSQPELIGDYPSMPSAITLEKAGAEGSGAQIAAPHVVTSTRSTCANATGVEGEESPPPRHPSARRVADKYGAVENTEVRSRSWSSLSTPVGASSSAHARVSSSNAKAKELYYTYTRRGVPSSPPRQRGGAAAVGAVEEPHLAKKRHQSASRGSADVKAFASNSFALPPPEADSLDGALPAASGGFSALPPTRRGVVRPLHATEINAAMRSWPSRIAQYVLAATLAEKELRSAMEATDSSANVRTPTKHECTSNDARTSSAHGGGTALNKETIFQVGESTEKGTDEEDVVIDAILRQLSDVLHHTPLSAGTGDTGAGQPPTIAFPSFARFYLADGGAGGILGGSGTDEHGPSQRVREEGNVHAYLARLAKVLLSTLDAGATRLAHQDNAISVEERLVLSGDIVTTIGVLLKRTPLITVPTYPSASPAGAPVLPMANNSAAATPVTTAKDAVWRALRSLLHLSPSSRYNPTMCTTPFVVGLVRRYTPGRKPRSDDNPDSSGGGGGGGTNLRVRLLPVADVFPRTDGAATAMTALEADHELRGFQDGAHDLLRTPAFYTAAVLEVTGEDVLYSTTSHADAVSLEEEAAAKVRYETDVPEAYRDLYSRRMAAAQNGCGVYPSSATTLRGEGQGRKGGSEFSDKNAALAETSNALERATTLSALDRCLSRQECALWGKLLAIAQFVQVSGTPVEVETTARYVTLAIRHRRTARQRSECDSQQVDSPNVPVVSITESVSSPSVPAFFFTLTETSALRSAAAAAAATAVEARRRLFCGARHDDDDDDDDDEDATLADATQGVRAESEGAQSSSAAGNQPCRFLRSTGLSLRGLLGWGKAAPLEGGSGQPTSSNIDVQHYESSNAIRAQPRRRGRGLHVRAALREPLAPTMQGKSPEELIMDWMHDVLIPLFFETTVSGGFVSQHGLTASAKSSKGNDGDDSEEEGGSAEAATAARKRAPYHLRSQRVLLGRVQAVTPSMVYGSRRITVARMEAVVRERAFDTDLLSYLLLNQLFFDPELSSADAVNVPVRRARSAPLPERTLHQRRSATDERQQTQEEGSRPRRPHTIRALSTLVTTAVSPHSPSLQTRRVSFREVDSGVTPQRLALPRLADDNGIQSQLLQQSPTTTAAASAERQTSLAGSPRSILKSGRRYKREKLICSSAPAASIVPFRNLFLWRWLVAEVLGRGDNGGRGVSRLQQEQQQQQQHQKEVGDISAVSTTLCITAAGYLHRTQALAVRLASDVATAVLLSGLLAELYACSKEVRGDEHCHEGGSPVVTERDCGASRGEAAVVEGEGTAKKTPAELITEEVRWRALSCDDLPPLANRAALAFVRAALAPLLCNPTDNPALPAGDSSRVIVDVDVCYVCDKEECRREWWCDDTHSEETSTGSHPGRSDKTEKSTPPHRRRLPGPSVVSLLCPDLSTAARHRLQTLSRLSLLHVRHEVLDSITRPLDVVLRRLTWALATHRLRALRQPLDDFLGRGDVIAVLRGSVGGARRVQAERQLWQHVHEVVVQCEECLLLPHLITNTGAPMWGTEPITLAEESETVVSEAAMNGDEEGDGKASARAPDEKVRWASLKKEAACPQHADNQESTTTLSVAAVASAATEGGSGTSLSQLRVEQRETLVGGSAQRGGFKFVPLSFANVSVGPARPPSLSPAQVAVLQPRSSPSPLTCVPRGWNPPFLDTDDSKNLYSYPFDGRGLRLVSTAAQVDDRNSGVGDAASDFIKAAGSALGWQRSPLFGVGTRTDKTETGAVFSVVSRDGSVDDDNTSAASPDLRTHLASKSALDAARALPCCSSSDVSCVIEAASPVRLFHSTTTTLDLPLPTVPKATEGGRLSGSPLILVDAHSTAAPQFASTATCSTPSGCDHSPPCADSSLSGTSHLRPQRAQVSSHRLSVLTLASAVPISRRLQVHTFGVCEMDGGSAEEEEQTPQKSSLASQQQQQQLPLPQSPGITPHRQSHLAAVREGAGAQMMQTTKQAAGESPTSPEEGADAAVPTSKASGMSFVVQARGGAVGESSLLSPFVTEAKRVVAGAFLQRCVLPLWTRLILIKEQEVGKGNAREGEGNTDTRDTMPARHEAEPQPLPRLGTRSGFSLSSPTAREAVSTASASAAAATPSSKAESLLTRHVEKLTRENVELHRRLQDTNRLLADLRQTCCGLHMAAQQYELAVVLQRENAKGRGVVVAATDFTDTSESLAGGDGDGGGRRTVPIPQHLNLASPSPLSSESHMASREGAVDMREPDGDATADERRNSDASLFQSGSVFLVSPLAESMPPDTWYLRRTKEGCDRVLELCQRMVARLSGTADPEDNKGEAAVCLPASAVAYSSDLSPQHHSSASPLVKPDFFPLHFLSQRILSPRCPSPPEPMSAELGSPAKLCGEYSGLRGHSTVSHGPSQLFNPLEPQSFRRNSAAFTLVSLAPSGAVAMSSTIPAETPGSTQASTPIAVFFVGTASNPSIRSSPVSLSPKKTALQNMPPLSVTSQHPVALSFGNADVNLSRPLKAAYPAAALSFDLEEAAPSVQLYAIPPMEKSPPLIIEASDSHTSSADAQNKTKIPPSCAASSERVPEDSSSTPVQPSLELAAVLVSSSSQTRHASPHPCTTAADDLETGAHTPDDYHRHHRDALSSPSSAPSGHSSSSLPRPPSFPSSPSTAPFEKSSKLPFEDPNERCEGALVATMATAHTRTPPAALIRDDDNRLQGRTIFFGTTVATAAVEAWCDGGLAAFPVDEDNMRVTAADGKRQLVRDERVTDVAEDTLRANSAGDLSELLAVQQQANEASHPQPSRCDNPFPLPSALLITPCRQLQYRESTSQTPSRPQESDPFVNTLPGRVSVGTQSSPQIPSSTFTQTLQHTWSDVPVHSVPPAIVADDGAERASHTSGDESSDSGVSPDQCIVSSDAIESNVAERPKPISTEAATPPRRLSVSLTQEGASGVGPAAAPLNAGERATSNLTATTVVSSSSSPFPCRTPARSSEAAVTALADLQQRLTGSNGAVVELHQQLKHVEEKLHEKEADIIRLTEKLAATEDALGALRRAATLEEATRQQQQQGEQGRRLCTPSPPPTRVTAATSTEQLPFSPSASTTRWCEGGAEEGEEGDTHSVASTCHAATENPSQLKGCTAATVYSLVESPKPAAALASAPPLETPFLSTESPAAPSPSPPPPRVQLLRRVHELEGELRNANFRMDQWRALLDAERHARIVQVDQLTQQLESESRRCARASRSRSRSLSPLGSGAGPFSRVENLAGGEAEPRQLQAPLPAPAFPPPSLPPAAAAAVMHPLTSMGGDLTLSPASPREQHETQLRQRIDTLTGQLHSTEAHAAGERTQRLAADECIKVLEREQRVLRKRLEAQENALQEALMQRRHHEQDADQREKILHREVESYRQTLATMQAAHAASNELQRSLMEELAAERRTRAAEAAAHRIAQDRLAADSEEVQKRLRCERDDAILKQEEALAHAAIEIQAGNSRVAALQQRIDSMANELRTTDAESREQRQRCVVAETQAVALDLARQALLDRVMALEEDLSSARAAWKQWQQDTDERERVLRHEYGESAASAHAASETQRRANSELQQRYDVELRTLQCSKAASDEAHRTAFEEATRKLTDAEIANRQVAEELCREREDHERTDAALQKAQAENEALRRRIDIVSEKLRLVELPAGPQRQQHTRISTLERELEEARAQQRDSLQQERDDFRTREEVFRRELETHAHTITALQKDKCAMEALQGRLEEVLHSEKLARAAEKAAHEAALKALQNQLSRAEQRALESIDALRREEDVHARTLDAFHATGEANRQLQLVRSAQEAHAEQCAQIWWSAREACAVKWMEAKTLLMVETFSPKRAELQLHEQQLQRRDVPSQPALLPISLSSTGAGQHPEKSRKRKEERSRSRSGRHRRSLPPDAVISVPTASAAPGLPPEMLVVSIDDPLGLCYELKCKTRHIASLKERVRQLEEAHCVDQQIVSTLQQLVAQEDLRNGSGLAAPSRVPPSAPSPTMGTSLWPPRSPPQATSRGWQAPDLTPAGSSDATVTSHHRGVRMGSGSSSPGGTTERRRMASNEYRQRYALL</sequence>
<feature type="compositionally biased region" description="Polar residues" evidence="2">
    <location>
        <begin position="2388"/>
        <end position="2400"/>
    </location>
</feature>
<accession>A0A836IZD5</accession>
<proteinExistence type="predicted"/>
<feature type="region of interest" description="Disordered" evidence="2">
    <location>
        <begin position="2943"/>
        <end position="2963"/>
    </location>
</feature>
<feature type="compositionally biased region" description="Basic and acidic residues" evidence="2">
    <location>
        <begin position="3042"/>
        <end position="3051"/>
    </location>
</feature>
<feature type="region of interest" description="Disordered" evidence="2">
    <location>
        <begin position="2227"/>
        <end position="2295"/>
    </location>
</feature>
<name>A0A836IZD5_9TRYP</name>
<feature type="region of interest" description="Disordered" evidence="2">
    <location>
        <begin position="3314"/>
        <end position="3334"/>
    </location>
</feature>
<feature type="region of interest" description="Disordered" evidence="2">
    <location>
        <begin position="3041"/>
        <end position="3093"/>
    </location>
</feature>
<feature type="compositionally biased region" description="Polar residues" evidence="2">
    <location>
        <begin position="2977"/>
        <end position="2988"/>
    </location>
</feature>
<feature type="compositionally biased region" description="Low complexity" evidence="2">
    <location>
        <begin position="2271"/>
        <end position="2294"/>
    </location>
</feature>
<feature type="compositionally biased region" description="Basic and acidic residues" evidence="2">
    <location>
        <begin position="2401"/>
        <end position="2425"/>
    </location>
</feature>
<feature type="region of interest" description="Disordered" evidence="2">
    <location>
        <begin position="2977"/>
        <end position="3015"/>
    </location>
</feature>
<feature type="region of interest" description="Disordered" evidence="2">
    <location>
        <begin position="1719"/>
        <end position="1739"/>
    </location>
</feature>
<feature type="region of interest" description="Disordered" evidence="2">
    <location>
        <begin position="45"/>
        <end position="72"/>
    </location>
</feature>
<feature type="region of interest" description="Disordered" evidence="2">
    <location>
        <begin position="2364"/>
        <end position="2425"/>
    </location>
</feature>
<dbReference type="OrthoDB" id="267699at2759"/>
<feature type="compositionally biased region" description="Polar residues" evidence="2">
    <location>
        <begin position="3237"/>
        <end position="3255"/>
    </location>
</feature>
<dbReference type="KEGG" id="phet:94292749"/>
<dbReference type="RefSeq" id="XP_067758565.1">
    <property type="nucleotide sequence ID" value="XM_067902672.1"/>
</dbReference>
<feature type="coiled-coil region" evidence="1">
    <location>
        <begin position="3165"/>
        <end position="3206"/>
    </location>
</feature>